<dbReference type="OrthoDB" id="10055273at2759"/>
<evidence type="ECO:0000313" key="1">
    <source>
        <dbReference type="Proteomes" id="UP000515135"/>
    </source>
</evidence>
<sequence length="180" mass="20445">MDNGKLGDIIIHDLWMTSSPAGLGGKFVKNKHADVTVHIIWSLNGRKEKSKLCTTQEEIVSDELCRRKRDIKPATFEGVLRCMEDILSVEEGRRPASFLVGPAGQTVRRLDVWDTPVVSKNIGAIKPRGLSLLKRVVQCFGRRLRKLRKRGQPSVHNRNRRASNMDFQTCYNVYVTTMLI</sequence>
<proteinExistence type="predicted"/>
<evidence type="ECO:0000313" key="2">
    <source>
        <dbReference type="RefSeq" id="XP_019646498.1"/>
    </source>
</evidence>
<keyword evidence="1" id="KW-1185">Reference proteome</keyword>
<dbReference type="RefSeq" id="XP_019646498.1">
    <property type="nucleotide sequence ID" value="XM_019790939.1"/>
</dbReference>
<organism evidence="1 2">
    <name type="scientific">Branchiostoma belcheri</name>
    <name type="common">Amphioxus</name>
    <dbReference type="NCBI Taxonomy" id="7741"/>
    <lineage>
        <taxon>Eukaryota</taxon>
        <taxon>Metazoa</taxon>
        <taxon>Chordata</taxon>
        <taxon>Cephalochordata</taxon>
        <taxon>Leptocardii</taxon>
        <taxon>Amphioxiformes</taxon>
        <taxon>Branchiostomatidae</taxon>
        <taxon>Branchiostoma</taxon>
    </lineage>
</organism>
<accession>A0A6P5AA70</accession>
<dbReference type="Proteomes" id="UP000515135">
    <property type="component" value="Unplaced"/>
</dbReference>
<name>A0A6P5AA70_BRABE</name>
<dbReference type="AlphaFoldDB" id="A0A6P5AA70"/>
<dbReference type="GeneID" id="109487019"/>
<protein>
    <submittedName>
        <fullName evidence="2">Uncharacterized protein LOC109487019</fullName>
    </submittedName>
</protein>
<dbReference type="KEGG" id="bbel:109487019"/>
<gene>
    <name evidence="2" type="primary">LOC109487019</name>
</gene>
<reference evidence="2" key="1">
    <citation type="submission" date="2025-08" db="UniProtKB">
        <authorList>
            <consortium name="RefSeq"/>
        </authorList>
    </citation>
    <scope>IDENTIFICATION</scope>
    <source>
        <tissue evidence="2">Gonad</tissue>
    </source>
</reference>